<comment type="cofactor">
    <cofactor evidence="1">
        <name>pyridoxal 5'-phosphate</name>
        <dbReference type="ChEBI" id="CHEBI:597326"/>
    </cofactor>
</comment>
<evidence type="ECO:0000259" key="12">
    <source>
        <dbReference type="Pfam" id="PF00291"/>
    </source>
</evidence>
<dbReference type="Pfam" id="PF14821">
    <property type="entry name" value="Thr_synth_N"/>
    <property type="match status" value="1"/>
</dbReference>
<evidence type="ECO:0000256" key="10">
    <source>
        <dbReference type="ARBA" id="ARBA00049144"/>
    </source>
</evidence>
<evidence type="ECO:0000256" key="11">
    <source>
        <dbReference type="NCBIfam" id="TIGR00260"/>
    </source>
</evidence>
<dbReference type="InterPro" id="IPR051166">
    <property type="entry name" value="Threonine_Synthase"/>
</dbReference>
<evidence type="ECO:0000313" key="14">
    <source>
        <dbReference type="EMBL" id="MEN3930356.1"/>
    </source>
</evidence>
<evidence type="ECO:0000256" key="8">
    <source>
        <dbReference type="ARBA" id="ARBA00022898"/>
    </source>
</evidence>
<keyword evidence="9 14" id="KW-0456">Lyase</keyword>
<comment type="catalytic activity">
    <reaction evidence="10">
        <text>O-phospho-L-homoserine + H2O = L-threonine + phosphate</text>
        <dbReference type="Rhea" id="RHEA:10840"/>
        <dbReference type="ChEBI" id="CHEBI:15377"/>
        <dbReference type="ChEBI" id="CHEBI:43474"/>
        <dbReference type="ChEBI" id="CHEBI:57590"/>
        <dbReference type="ChEBI" id="CHEBI:57926"/>
        <dbReference type="EC" id="4.2.3.1"/>
    </reaction>
</comment>
<reference evidence="14 15" key="1">
    <citation type="submission" date="2024-04" db="EMBL/GenBank/DDBJ databases">
        <title>A novel species isolated from cricket.</title>
        <authorList>
            <person name="Wang H.-C."/>
        </authorList>
    </citation>
    <scope>NUCLEOTIDE SEQUENCE [LARGE SCALE GENOMIC DNA]</scope>
    <source>
        <strain evidence="14 15">WL0021</strain>
    </source>
</reference>
<evidence type="ECO:0000256" key="7">
    <source>
        <dbReference type="ARBA" id="ARBA00022697"/>
    </source>
</evidence>
<evidence type="ECO:0000256" key="6">
    <source>
        <dbReference type="ARBA" id="ARBA00022605"/>
    </source>
</evidence>
<dbReference type="EC" id="4.2.3.1" evidence="4 11"/>
<feature type="domain" description="Threonine synthase N-terminal" evidence="13">
    <location>
        <begin position="4"/>
        <end position="80"/>
    </location>
</feature>
<dbReference type="InterPro" id="IPR037158">
    <property type="entry name" value="Thr_synth_N_sf"/>
</dbReference>
<protein>
    <recommendedName>
        <fullName evidence="5 11">Threonine synthase</fullName>
        <ecNumber evidence="4 11">4.2.3.1</ecNumber>
    </recommendedName>
</protein>
<dbReference type="InterPro" id="IPR029144">
    <property type="entry name" value="Thr_synth_N"/>
</dbReference>
<dbReference type="InterPro" id="IPR004450">
    <property type="entry name" value="Thr_synthase-like"/>
</dbReference>
<dbReference type="EMBL" id="JBBYXI010000002">
    <property type="protein sequence ID" value="MEN3930356.1"/>
    <property type="molecule type" value="Genomic_DNA"/>
</dbReference>
<evidence type="ECO:0000256" key="5">
    <source>
        <dbReference type="ARBA" id="ARBA00018679"/>
    </source>
</evidence>
<organism evidence="14 15">
    <name type="scientific">Hohaiivirga grylli</name>
    <dbReference type="NCBI Taxonomy" id="3133970"/>
    <lineage>
        <taxon>Bacteria</taxon>
        <taxon>Pseudomonadati</taxon>
        <taxon>Pseudomonadota</taxon>
        <taxon>Alphaproteobacteria</taxon>
        <taxon>Hyphomicrobiales</taxon>
        <taxon>Methylobacteriaceae</taxon>
        <taxon>Hohaiivirga</taxon>
    </lineage>
</organism>
<evidence type="ECO:0000313" key="15">
    <source>
        <dbReference type="Proteomes" id="UP001418637"/>
    </source>
</evidence>
<keyword evidence="6" id="KW-0028">Amino-acid biosynthesis</keyword>
<keyword evidence="15" id="KW-1185">Reference proteome</keyword>
<comment type="caution">
    <text evidence="14">The sequence shown here is derived from an EMBL/GenBank/DDBJ whole genome shotgun (WGS) entry which is preliminary data.</text>
</comment>
<evidence type="ECO:0000256" key="9">
    <source>
        <dbReference type="ARBA" id="ARBA00023239"/>
    </source>
</evidence>
<dbReference type="SUPFAM" id="SSF53686">
    <property type="entry name" value="Tryptophan synthase beta subunit-like PLP-dependent enzymes"/>
    <property type="match status" value="1"/>
</dbReference>
<sequence>MLHISTRGEAPSIGFSEALLTGLARDSGLYVPQSWPQISETTIKGFAGQRYADVAKQVLGRLVGDDIAPADLSRMVEEAYSGFRHKAICPLVQLDDNLFLLELFHGPTLAFKDVAMQLLGKLMDHVLKAKGHRATIVGATSGDTGSAAVEAFKGLDQVDIFILFPKGRVSEVQRRQMTTVDSPNVHTIAVDGTFDDCQALVKAMFNHGAFRDQVNLSGVNSINWARVAAQSVYYFTAAVALGSPARKVSFSVPTGNFGDIFAGWAAKKMGLPIERLMIGTNANDILARTLETGSYEIRGVVPTTSPSMDIQISSNFERLLFDAYGRDPEAVRNTMAQLSQAGSFTIAPEALAKIRSEFSAQAVDEKAVAEEMATVRNETGYILDPHSAVGVRAARELLRTQPEVPVVALSTAHPAKFPDAVKAATGVSPALPPHLADLLDRKEKVSHVENDLTAVEALIKDRARILKA</sequence>
<feature type="domain" description="Tryptophan synthase beta chain-like PALP" evidence="12">
    <location>
        <begin position="96"/>
        <end position="348"/>
    </location>
</feature>
<keyword evidence="7" id="KW-0791">Threonine biosynthesis</keyword>
<dbReference type="NCBIfam" id="TIGR00260">
    <property type="entry name" value="thrC"/>
    <property type="match status" value="1"/>
</dbReference>
<evidence type="ECO:0000256" key="3">
    <source>
        <dbReference type="ARBA" id="ARBA00005517"/>
    </source>
</evidence>
<evidence type="ECO:0000256" key="4">
    <source>
        <dbReference type="ARBA" id="ARBA00013028"/>
    </source>
</evidence>
<evidence type="ECO:0000256" key="1">
    <source>
        <dbReference type="ARBA" id="ARBA00001933"/>
    </source>
</evidence>
<dbReference type="InterPro" id="IPR000634">
    <property type="entry name" value="Ser/Thr_deHydtase_PyrdxlP-BS"/>
</dbReference>
<dbReference type="Gene3D" id="3.40.50.1100">
    <property type="match status" value="2"/>
</dbReference>
<dbReference type="Proteomes" id="UP001418637">
    <property type="component" value="Unassembled WGS sequence"/>
</dbReference>
<comment type="similarity">
    <text evidence="3">Belongs to the threonine synthase family.</text>
</comment>
<name>A0ABV0BJA1_9HYPH</name>
<evidence type="ECO:0000256" key="2">
    <source>
        <dbReference type="ARBA" id="ARBA00004979"/>
    </source>
</evidence>
<dbReference type="GO" id="GO:0004795">
    <property type="term" value="F:threonine synthase activity"/>
    <property type="evidence" value="ECO:0007669"/>
    <property type="project" value="UniProtKB-EC"/>
</dbReference>
<proteinExistence type="inferred from homology"/>
<dbReference type="Gene3D" id="3.90.1380.10">
    <property type="entry name" value="Threonine synthase, N-terminal domain"/>
    <property type="match status" value="1"/>
</dbReference>
<accession>A0ABV0BJA1</accession>
<evidence type="ECO:0000259" key="13">
    <source>
        <dbReference type="Pfam" id="PF14821"/>
    </source>
</evidence>
<dbReference type="RefSeq" id="WP_346336365.1">
    <property type="nucleotide sequence ID" value="NZ_JBBYXI010000002.1"/>
</dbReference>
<dbReference type="PROSITE" id="PS00165">
    <property type="entry name" value="DEHYDRATASE_SER_THR"/>
    <property type="match status" value="1"/>
</dbReference>
<dbReference type="Pfam" id="PF00291">
    <property type="entry name" value="PALP"/>
    <property type="match status" value="1"/>
</dbReference>
<keyword evidence="8" id="KW-0663">Pyridoxal phosphate</keyword>
<comment type="pathway">
    <text evidence="2">Amino-acid biosynthesis; L-threonine biosynthesis; L-threonine from L-aspartate: step 5/5.</text>
</comment>
<dbReference type="CDD" id="cd01560">
    <property type="entry name" value="Thr-synth_2"/>
    <property type="match status" value="1"/>
</dbReference>
<gene>
    <name evidence="14" type="primary">thrC</name>
    <name evidence="14" type="ORF">WJT86_04675</name>
</gene>
<dbReference type="InterPro" id="IPR036052">
    <property type="entry name" value="TrpB-like_PALP_sf"/>
</dbReference>
<dbReference type="PANTHER" id="PTHR42690:SF1">
    <property type="entry name" value="THREONINE SYNTHASE-LIKE 2"/>
    <property type="match status" value="1"/>
</dbReference>
<dbReference type="PANTHER" id="PTHR42690">
    <property type="entry name" value="THREONINE SYNTHASE FAMILY MEMBER"/>
    <property type="match status" value="1"/>
</dbReference>
<dbReference type="Pfam" id="PF24857">
    <property type="entry name" value="THR4_C"/>
    <property type="match status" value="1"/>
</dbReference>
<dbReference type="InterPro" id="IPR001926">
    <property type="entry name" value="TrpB-like_PALP"/>
</dbReference>